<dbReference type="EMBL" id="JADFTS010000005">
    <property type="protein sequence ID" value="KAF9604600.1"/>
    <property type="molecule type" value="Genomic_DNA"/>
</dbReference>
<keyword evidence="7" id="KW-1185">Reference proteome</keyword>
<dbReference type="Proteomes" id="UP000631114">
    <property type="component" value="Unassembled WGS sequence"/>
</dbReference>
<feature type="domain" description="SWIM-type" evidence="5">
    <location>
        <begin position="444"/>
        <end position="485"/>
    </location>
</feature>
<evidence type="ECO:0000259" key="5">
    <source>
        <dbReference type="PROSITE" id="PS50966"/>
    </source>
</evidence>
<evidence type="ECO:0000256" key="2">
    <source>
        <dbReference type="ARBA" id="ARBA00022771"/>
    </source>
</evidence>
<dbReference type="AlphaFoldDB" id="A0A835LRA7"/>
<dbReference type="PROSITE" id="PS50966">
    <property type="entry name" value="ZF_SWIM"/>
    <property type="match status" value="1"/>
</dbReference>
<reference evidence="6 7" key="1">
    <citation type="submission" date="2020-10" db="EMBL/GenBank/DDBJ databases">
        <title>The Coptis chinensis genome and diversification of protoberbering-type alkaloids.</title>
        <authorList>
            <person name="Wang B."/>
            <person name="Shu S."/>
            <person name="Song C."/>
            <person name="Liu Y."/>
        </authorList>
    </citation>
    <scope>NUCLEOTIDE SEQUENCE [LARGE SCALE GENOMIC DNA]</scope>
    <source>
        <strain evidence="6">HL-2020</strain>
        <tissue evidence="6">Leaf</tissue>
    </source>
</reference>
<dbReference type="SMART" id="SM00575">
    <property type="entry name" value="ZnF_PMZ"/>
    <property type="match status" value="1"/>
</dbReference>
<protein>
    <recommendedName>
        <fullName evidence="5">SWIM-type domain-containing protein</fullName>
    </recommendedName>
</protein>
<evidence type="ECO:0000256" key="4">
    <source>
        <dbReference type="PROSITE-ProRule" id="PRU00325"/>
    </source>
</evidence>
<proteinExistence type="predicted"/>
<dbReference type="Pfam" id="PF10551">
    <property type="entry name" value="MULE"/>
    <property type="match status" value="1"/>
</dbReference>
<dbReference type="InterPro" id="IPR007527">
    <property type="entry name" value="Znf_SWIM"/>
</dbReference>
<comment type="caution">
    <text evidence="6">The sequence shown here is derived from an EMBL/GenBank/DDBJ whole genome shotgun (WGS) entry which is preliminary data.</text>
</comment>
<evidence type="ECO:0000313" key="7">
    <source>
        <dbReference type="Proteomes" id="UP000631114"/>
    </source>
</evidence>
<evidence type="ECO:0000256" key="3">
    <source>
        <dbReference type="ARBA" id="ARBA00022833"/>
    </source>
</evidence>
<gene>
    <name evidence="6" type="ORF">IFM89_008044</name>
</gene>
<evidence type="ECO:0000256" key="1">
    <source>
        <dbReference type="ARBA" id="ARBA00022723"/>
    </source>
</evidence>
<dbReference type="InterPro" id="IPR018289">
    <property type="entry name" value="MULE_transposase_dom"/>
</dbReference>
<keyword evidence="2 4" id="KW-0863">Zinc-finger</keyword>
<dbReference type="GO" id="GO:0008270">
    <property type="term" value="F:zinc ion binding"/>
    <property type="evidence" value="ECO:0007669"/>
    <property type="project" value="UniProtKB-KW"/>
</dbReference>
<dbReference type="InterPro" id="IPR006564">
    <property type="entry name" value="Znf_PMZ"/>
</dbReference>
<keyword evidence="3" id="KW-0862">Zinc</keyword>
<evidence type="ECO:0000313" key="6">
    <source>
        <dbReference type="EMBL" id="KAF9604600.1"/>
    </source>
</evidence>
<accession>A0A835LRA7</accession>
<organism evidence="6 7">
    <name type="scientific">Coptis chinensis</name>
    <dbReference type="NCBI Taxonomy" id="261450"/>
    <lineage>
        <taxon>Eukaryota</taxon>
        <taxon>Viridiplantae</taxon>
        <taxon>Streptophyta</taxon>
        <taxon>Embryophyta</taxon>
        <taxon>Tracheophyta</taxon>
        <taxon>Spermatophyta</taxon>
        <taxon>Magnoliopsida</taxon>
        <taxon>Ranunculales</taxon>
        <taxon>Ranunculaceae</taxon>
        <taxon>Coptidoideae</taxon>
        <taxon>Coptis</taxon>
    </lineage>
</organism>
<dbReference type="PANTHER" id="PTHR31973:SF187">
    <property type="entry name" value="MUTATOR TRANSPOSASE MUDRA PROTEIN"/>
    <property type="match status" value="1"/>
</dbReference>
<dbReference type="OrthoDB" id="1346436at2759"/>
<keyword evidence="1" id="KW-0479">Metal-binding</keyword>
<dbReference type="PANTHER" id="PTHR31973">
    <property type="entry name" value="POLYPROTEIN, PUTATIVE-RELATED"/>
    <property type="match status" value="1"/>
</dbReference>
<name>A0A835LRA7_9MAGN</name>
<sequence>MCRMSSTSTKSLMCYCFFGGRVALSPNGTYTYEGGSTEEFLINPLMNYDLFANEVCDHTKIGKDRIVIRYSIQNHQCPPIIMRTEIDYNNFIHFNEDAVDIYVFEIGNCSDYIHATIRSSQTVDPSANGVLNQSRSQTISWQLPPKFIAYDIEFPYKQAWRAKELVKELINGHVGDSYKQLPWYCERIKESNHESVAKVTWDEQNRMGSKVLFYLPLQQMLIMACFQWLLAFGFAVVVGESYRDWHWFLTNLMFALEYQHDDLIIVFNRHQNIISTVGDVFGSVLHAHCFLHLEQNVLAHIRGDRLGPCMKDDLKTPLWKTTCARLGVDYDRGLNEVNCISSNAYSYLIDQKPEHWVVSKFPQRRFNLMNSNHVESFNSWIREAHDMSILTMIDTIRMKMMKLLDNRRKCEWKCPVGPLIDEDLQAKLDQSVGLTYTQSSTTEYEVRGGEVNHYVNTQTRSCTCMDWHHSGLSCVHGCAVLKRQNLDPYSYVDDYFKREAQEKICSEGIRPMATWDMPSLTGDEFLEQGAELRPPITRVCPGRRKKRHIESQDLENRPLHCGRCGLVCHNHAMCMAALNQ</sequence>